<accession>A0A0J1BCJ3</accession>
<evidence type="ECO:0000259" key="8">
    <source>
        <dbReference type="SMART" id="SM00934"/>
    </source>
</evidence>
<protein>
    <recommendedName>
        <fullName evidence="7">Orotidine 5'-phosphate decarboxylase</fullName>
        <ecNumber evidence="7">4.1.1.23</ecNumber>
    </recommendedName>
    <alternativeName>
        <fullName evidence="7">OMP decarboxylase</fullName>
        <shortName evidence="7">OMPDCase</shortName>
        <shortName evidence="7">OMPdecase</shortName>
    </alternativeName>
</protein>
<dbReference type="RefSeq" id="WP_047814901.1">
    <property type="nucleotide sequence ID" value="NZ_LECT01000028.1"/>
</dbReference>
<dbReference type="CDD" id="cd04725">
    <property type="entry name" value="OMP_decarboxylase_like"/>
    <property type="match status" value="1"/>
</dbReference>
<dbReference type="SMART" id="SM00934">
    <property type="entry name" value="OMPdecase"/>
    <property type="match status" value="1"/>
</dbReference>
<keyword evidence="10" id="KW-1185">Reference proteome</keyword>
<name>A0A0J1BCJ3_RHOIS</name>
<keyword evidence="4 7" id="KW-0665">Pyrimidine biosynthesis</keyword>
<dbReference type="OrthoDB" id="9808470at2"/>
<keyword evidence="3 7" id="KW-0210">Decarboxylase</keyword>
<dbReference type="PATRIC" id="fig|595434.4.peg.3248"/>
<dbReference type="PROSITE" id="PS00156">
    <property type="entry name" value="OMPDECASE"/>
    <property type="match status" value="1"/>
</dbReference>
<dbReference type="AlphaFoldDB" id="A0A0J1BCJ3"/>
<sequence length="301" mass="31862">MTFATRLNAAILRTGSVTCVGLDPRLAQLPKPLRDLVTGDRKDLAAAAYTQFCCEIIDVVADLVPCVKPQAAFFEQLGPAGMVSLGEVISHANRAGLIVITDGKRNDIGSTATAYADAYLGSSEPNRSPWGSDSLTVSPYLGRDSLEPFVEVCDLRAAGIFVLVKTSNPGGGYLQDLSVDGKTIYQSVAELVTELNRPRLDADGYGPVGAVVGATYPEQLVELRKAMPHSILLVPGFGAQGGSADDVRAALDANGTGAVVNSSRHIIFAHKREEFSVAADESNWQDAVRAATLQMNEQLKG</sequence>
<dbReference type="UniPathway" id="UPA00070">
    <property type="reaction ID" value="UER00120"/>
</dbReference>
<evidence type="ECO:0000256" key="5">
    <source>
        <dbReference type="ARBA" id="ARBA00023239"/>
    </source>
</evidence>
<dbReference type="GO" id="GO:0006207">
    <property type="term" value="P:'de novo' pyrimidine nucleobase biosynthetic process"/>
    <property type="evidence" value="ECO:0007669"/>
    <property type="project" value="InterPro"/>
</dbReference>
<dbReference type="EC" id="4.1.1.23" evidence="7"/>
<feature type="active site" description="Proton donor" evidence="7">
    <location>
        <position position="104"/>
    </location>
</feature>
<dbReference type="InterPro" id="IPR018089">
    <property type="entry name" value="OMPdecase_AS"/>
</dbReference>
<dbReference type="FunFam" id="3.20.20.70:FF:000246">
    <property type="entry name" value="Orotidine 5'-phosphate decarboxylase"/>
    <property type="match status" value="1"/>
</dbReference>
<evidence type="ECO:0000256" key="3">
    <source>
        <dbReference type="ARBA" id="ARBA00022793"/>
    </source>
</evidence>
<dbReference type="Pfam" id="PF00215">
    <property type="entry name" value="OMPdecase"/>
    <property type="match status" value="1"/>
</dbReference>
<dbReference type="STRING" id="595434.RISK_003409"/>
<dbReference type="InterPro" id="IPR001754">
    <property type="entry name" value="OMPdeCOase_dom"/>
</dbReference>
<comment type="catalytic activity">
    <reaction evidence="6 7">
        <text>orotidine 5'-phosphate + H(+) = UMP + CO2</text>
        <dbReference type="Rhea" id="RHEA:11596"/>
        <dbReference type="ChEBI" id="CHEBI:15378"/>
        <dbReference type="ChEBI" id="CHEBI:16526"/>
        <dbReference type="ChEBI" id="CHEBI:57538"/>
        <dbReference type="ChEBI" id="CHEBI:57865"/>
        <dbReference type="EC" id="4.1.1.23"/>
    </reaction>
</comment>
<evidence type="ECO:0000256" key="7">
    <source>
        <dbReference type="HAMAP-Rule" id="MF_01215"/>
    </source>
</evidence>
<evidence type="ECO:0000313" key="10">
    <source>
        <dbReference type="Proteomes" id="UP000036367"/>
    </source>
</evidence>
<dbReference type="SUPFAM" id="SSF51366">
    <property type="entry name" value="Ribulose-phoshate binding barrel"/>
    <property type="match status" value="1"/>
</dbReference>
<comment type="caution">
    <text evidence="9">The sequence shown here is derived from an EMBL/GenBank/DDBJ whole genome shotgun (WGS) entry which is preliminary data.</text>
</comment>
<dbReference type="NCBIfam" id="TIGR02127">
    <property type="entry name" value="pyrF_sub2"/>
    <property type="match status" value="1"/>
</dbReference>
<dbReference type="PANTHER" id="PTHR43375:SF1">
    <property type="entry name" value="OROTIDINE 5'-PHOSPHATE DECARBOXYLASE"/>
    <property type="match status" value="1"/>
</dbReference>
<dbReference type="GO" id="GO:0004590">
    <property type="term" value="F:orotidine-5'-phosphate decarboxylase activity"/>
    <property type="evidence" value="ECO:0007669"/>
    <property type="project" value="UniProtKB-UniRule"/>
</dbReference>
<dbReference type="HAMAP" id="MF_01215">
    <property type="entry name" value="OMPdecase_type2"/>
    <property type="match status" value="1"/>
</dbReference>
<reference evidence="9" key="1">
    <citation type="submission" date="2015-05" db="EMBL/GenBank/DDBJ databases">
        <title>Permanent draft genome of Rhodopirellula islandicus K833.</title>
        <authorList>
            <person name="Kizina J."/>
            <person name="Richter M."/>
            <person name="Glockner F.O."/>
            <person name="Harder J."/>
        </authorList>
    </citation>
    <scope>NUCLEOTIDE SEQUENCE [LARGE SCALE GENOMIC DNA]</scope>
    <source>
        <strain evidence="9">K833</strain>
    </source>
</reference>
<evidence type="ECO:0000256" key="4">
    <source>
        <dbReference type="ARBA" id="ARBA00022975"/>
    </source>
</evidence>
<comment type="pathway">
    <text evidence="1 7">Pyrimidine metabolism; UMP biosynthesis via de novo pathway; UMP from orotate: step 2/2.</text>
</comment>
<evidence type="ECO:0000256" key="6">
    <source>
        <dbReference type="ARBA" id="ARBA00049157"/>
    </source>
</evidence>
<evidence type="ECO:0000256" key="1">
    <source>
        <dbReference type="ARBA" id="ARBA00004861"/>
    </source>
</evidence>
<proteinExistence type="inferred from homology"/>
<gene>
    <name evidence="7" type="primary">pyrF</name>
    <name evidence="9" type="ORF">RISK_003409</name>
</gene>
<dbReference type="EMBL" id="LECT01000028">
    <property type="protein sequence ID" value="KLU04355.1"/>
    <property type="molecule type" value="Genomic_DNA"/>
</dbReference>
<dbReference type="GO" id="GO:0044205">
    <property type="term" value="P:'de novo' UMP biosynthetic process"/>
    <property type="evidence" value="ECO:0007669"/>
    <property type="project" value="UniProtKB-UniRule"/>
</dbReference>
<dbReference type="Proteomes" id="UP000036367">
    <property type="component" value="Unassembled WGS sequence"/>
</dbReference>
<dbReference type="PANTHER" id="PTHR43375">
    <property type="entry name" value="OROTIDINE 5'-PHOSPHATE DECARBOXYLASE"/>
    <property type="match status" value="1"/>
</dbReference>
<dbReference type="InterPro" id="IPR011995">
    <property type="entry name" value="OMPdecase_type-2"/>
</dbReference>
<evidence type="ECO:0000256" key="2">
    <source>
        <dbReference type="ARBA" id="ARBA00008847"/>
    </source>
</evidence>
<dbReference type="InterPro" id="IPR013785">
    <property type="entry name" value="Aldolase_TIM"/>
</dbReference>
<keyword evidence="5 7" id="KW-0456">Lyase</keyword>
<dbReference type="Gene3D" id="3.20.20.70">
    <property type="entry name" value="Aldolase class I"/>
    <property type="match status" value="1"/>
</dbReference>
<organism evidence="9 10">
    <name type="scientific">Rhodopirellula islandica</name>
    <dbReference type="NCBI Taxonomy" id="595434"/>
    <lineage>
        <taxon>Bacteria</taxon>
        <taxon>Pseudomonadati</taxon>
        <taxon>Planctomycetota</taxon>
        <taxon>Planctomycetia</taxon>
        <taxon>Pirellulales</taxon>
        <taxon>Pirellulaceae</taxon>
        <taxon>Rhodopirellula</taxon>
    </lineage>
</organism>
<evidence type="ECO:0000313" key="9">
    <source>
        <dbReference type="EMBL" id="KLU04355.1"/>
    </source>
</evidence>
<feature type="domain" description="Orotidine 5'-phosphate decarboxylase" evidence="8">
    <location>
        <begin position="17"/>
        <end position="279"/>
    </location>
</feature>
<comment type="similarity">
    <text evidence="2 7">Belongs to the OMP decarboxylase family. Type 2 subfamily.</text>
</comment>
<dbReference type="InterPro" id="IPR011060">
    <property type="entry name" value="RibuloseP-bd_barrel"/>
</dbReference>